<dbReference type="GO" id="GO:0003677">
    <property type="term" value="F:DNA binding"/>
    <property type="evidence" value="ECO:0007669"/>
    <property type="project" value="UniProtKB-KW"/>
</dbReference>
<sequence>MTIEADLEALRGPLNAYCYRMLAGSSECEDAVQETMIRALRELDTFDSRRARLTTWVHRIAHNVCIDMLRAAQRRASPMDVAGLGEPGVFGAAAPAGSYVDPVPGSFVVYSSDPARRAVERETVRLAFVAALQHLTPPQRAATILRDVLAFSAAETADILGVSVGAINSSLQRARGVLPAQSCGDGSVSDEQARALAERYVAAFEAHDVGGLIAVLHDDVTTTMPPVRWWLAGREAIASLAAMSDACAADRLVITDINGQVGFGQYRPDAVGTLRPFALVAVEFRGGLIGHTTTFLGTAGRFAEFGLPPTLPPDNA</sequence>
<proteinExistence type="inferred from homology"/>
<dbReference type="SUPFAM" id="SSF88946">
    <property type="entry name" value="Sigma2 domain of RNA polymerase sigma factors"/>
    <property type="match status" value="1"/>
</dbReference>
<dbReference type="NCBIfam" id="TIGR02937">
    <property type="entry name" value="sigma70-ECF"/>
    <property type="match status" value="1"/>
</dbReference>
<dbReference type="CDD" id="cd06171">
    <property type="entry name" value="Sigma70_r4"/>
    <property type="match status" value="1"/>
</dbReference>
<evidence type="ECO:0000256" key="4">
    <source>
        <dbReference type="ARBA" id="ARBA00023082"/>
    </source>
</evidence>
<keyword evidence="3" id="KW-0805">Transcription regulation</keyword>
<dbReference type="InterPro" id="IPR014284">
    <property type="entry name" value="RNA_pol_sigma-70_dom"/>
</dbReference>
<dbReference type="PANTHER" id="PTHR43133:SF65">
    <property type="entry name" value="ECF RNA POLYMERASE SIGMA FACTOR SIGG"/>
    <property type="match status" value="1"/>
</dbReference>
<dbReference type="GO" id="GO:0016987">
    <property type="term" value="F:sigma factor activity"/>
    <property type="evidence" value="ECO:0007669"/>
    <property type="project" value="UniProtKB-KW"/>
</dbReference>
<dbReference type="InterPro" id="IPR014305">
    <property type="entry name" value="RNA_pol_sigma-G_actinobac"/>
</dbReference>
<dbReference type="NCBIfam" id="NF006089">
    <property type="entry name" value="PRK08241.1"/>
    <property type="match status" value="1"/>
</dbReference>
<dbReference type="Gene3D" id="1.10.10.10">
    <property type="entry name" value="Winged helix-like DNA-binding domain superfamily/Winged helix DNA-binding domain"/>
    <property type="match status" value="1"/>
</dbReference>
<reference evidence="7" key="1">
    <citation type="journal article" date="2021" name="Nat. Microbiol.">
        <title>Cocultivation of an ultrasmall environmental parasitic bacterium with lytic ability against bacteria associated with wastewater foams.</title>
        <authorList>
            <person name="Batinovic S."/>
            <person name="Rose J.J.A."/>
            <person name="Ratcliffe J."/>
            <person name="Seviour R.J."/>
            <person name="Petrovski S."/>
        </authorList>
    </citation>
    <scope>NUCLEOTIDE SEQUENCE</scope>
    <source>
        <strain evidence="7">CON44</strain>
    </source>
</reference>
<dbReference type="AlphaFoldDB" id="A0A857KLK9"/>
<dbReference type="InterPro" id="IPR013324">
    <property type="entry name" value="RNA_pol_sigma_r3/r4-like"/>
</dbReference>
<evidence type="ECO:0000313" key="7">
    <source>
        <dbReference type="EMBL" id="QHN40432.1"/>
    </source>
</evidence>
<gene>
    <name evidence="7" type="ORF">GII30_15900</name>
</gene>
<evidence type="ECO:0000256" key="2">
    <source>
        <dbReference type="ARBA" id="ARBA00011344"/>
    </source>
</evidence>
<dbReference type="InterPro" id="IPR032710">
    <property type="entry name" value="NTF2-like_dom_sf"/>
</dbReference>
<dbReference type="InterPro" id="IPR007627">
    <property type="entry name" value="RNA_pol_sigma70_r2"/>
</dbReference>
<dbReference type="InterPro" id="IPR013325">
    <property type="entry name" value="RNA_pol_sigma_r2"/>
</dbReference>
<keyword evidence="4" id="KW-0731">Sigma factor</keyword>
<accession>A0A857KLK9</accession>
<comment type="subunit">
    <text evidence="2">Interacts transiently with the RNA polymerase catalytic core formed by RpoA, RpoB, RpoC and RpoZ (2 alpha, 1 beta, 1 beta' and 1 omega subunit) to form the RNA polymerase holoenzyme that can initiate transcription.</text>
</comment>
<dbReference type="NCBIfam" id="TIGR02960">
    <property type="entry name" value="SigX5"/>
    <property type="match status" value="1"/>
</dbReference>
<dbReference type="InterPro" id="IPR013249">
    <property type="entry name" value="RNA_pol_sigma70_r4_t2"/>
</dbReference>
<evidence type="ECO:0000256" key="1">
    <source>
        <dbReference type="ARBA" id="ARBA00010641"/>
    </source>
</evidence>
<dbReference type="InterPro" id="IPR039425">
    <property type="entry name" value="RNA_pol_sigma-70-like"/>
</dbReference>
<keyword evidence="5" id="KW-0238">DNA-binding</keyword>
<dbReference type="PANTHER" id="PTHR43133">
    <property type="entry name" value="RNA POLYMERASE ECF-TYPE SIGMA FACTO"/>
    <property type="match status" value="1"/>
</dbReference>
<comment type="similarity">
    <text evidence="1">Belongs to the sigma-70 factor family. ECF subfamily.</text>
</comment>
<keyword evidence="6" id="KW-0804">Transcription</keyword>
<dbReference type="InterPro" id="IPR036388">
    <property type="entry name" value="WH-like_DNA-bd_sf"/>
</dbReference>
<dbReference type="Gene3D" id="3.10.450.50">
    <property type="match status" value="1"/>
</dbReference>
<dbReference type="SUPFAM" id="SSF88659">
    <property type="entry name" value="Sigma3 and sigma4 domains of RNA polymerase sigma factors"/>
    <property type="match status" value="1"/>
</dbReference>
<organism evidence="7">
    <name type="scientific">Gordonia amarae</name>
    <dbReference type="NCBI Taxonomy" id="36821"/>
    <lineage>
        <taxon>Bacteria</taxon>
        <taxon>Bacillati</taxon>
        <taxon>Actinomycetota</taxon>
        <taxon>Actinomycetes</taxon>
        <taxon>Mycobacteriales</taxon>
        <taxon>Gordoniaceae</taxon>
        <taxon>Gordonia</taxon>
    </lineage>
</organism>
<dbReference type="RefSeq" id="WP_005192544.1">
    <property type="nucleotide sequence ID" value="NZ_CP045804.1"/>
</dbReference>
<dbReference type="EMBL" id="CP045810">
    <property type="protein sequence ID" value="QHN40432.1"/>
    <property type="molecule type" value="Genomic_DNA"/>
</dbReference>
<evidence type="ECO:0000256" key="5">
    <source>
        <dbReference type="ARBA" id="ARBA00023125"/>
    </source>
</evidence>
<dbReference type="GO" id="GO:0006352">
    <property type="term" value="P:DNA-templated transcription initiation"/>
    <property type="evidence" value="ECO:0007669"/>
    <property type="project" value="InterPro"/>
</dbReference>
<protein>
    <submittedName>
        <fullName evidence="7">Sigma-70 family RNA polymerase sigma factor</fullName>
    </submittedName>
</protein>
<evidence type="ECO:0000256" key="3">
    <source>
        <dbReference type="ARBA" id="ARBA00023015"/>
    </source>
</evidence>
<dbReference type="SUPFAM" id="SSF54427">
    <property type="entry name" value="NTF2-like"/>
    <property type="match status" value="1"/>
</dbReference>
<dbReference type="Pfam" id="PF04542">
    <property type="entry name" value="Sigma70_r2"/>
    <property type="match status" value="1"/>
</dbReference>
<dbReference type="Pfam" id="PF08281">
    <property type="entry name" value="Sigma70_r4_2"/>
    <property type="match status" value="1"/>
</dbReference>
<name>A0A857KLK9_9ACTN</name>
<dbReference type="Gene3D" id="1.10.1740.10">
    <property type="match status" value="1"/>
</dbReference>
<evidence type="ECO:0000256" key="6">
    <source>
        <dbReference type="ARBA" id="ARBA00023163"/>
    </source>
</evidence>